<feature type="signal peptide" evidence="1">
    <location>
        <begin position="1"/>
        <end position="27"/>
    </location>
</feature>
<evidence type="ECO:0000259" key="2">
    <source>
        <dbReference type="Pfam" id="PF08924"/>
    </source>
</evidence>
<dbReference type="InterPro" id="IPR015020">
    <property type="entry name" value="Rv2525c-like_Glyco_Hydro-like"/>
</dbReference>
<accession>A0ABV6USP0</accession>
<evidence type="ECO:0000256" key="1">
    <source>
        <dbReference type="SAM" id="SignalP"/>
    </source>
</evidence>
<gene>
    <name evidence="3" type="ORF">ACEZDJ_24570</name>
</gene>
<feature type="domain" description="Rv2525c-like glycoside hydrolase-like" evidence="2">
    <location>
        <begin position="56"/>
        <end position="267"/>
    </location>
</feature>
<dbReference type="Proteomes" id="UP001592528">
    <property type="component" value="Unassembled WGS sequence"/>
</dbReference>
<name>A0ABV6USP0_9ACTN</name>
<sequence>MSTALRLSTVLVVLGVLGTVPTGTATAADLVPAPGRIFTGQVFDACTAPALSTMDAWKADPANRYGGVGVYVGGSSRACDQPQLTAAWVAAVDASGWSIVPIYAGAQAPDRTSANRINAATATSQGRADGAEAAGDAGALGIAPGSPVYLDMEAYDQKDPTVAAAVLDYTRAWDAAMHAEGYRAGFYSSADSGITAMGAAARAGTTDLPDDLWIARWVGDTSKVITSTSDPVLPDTLWTGRTRSRQYLGGHTVTLGGVALGIDTSYWDAPVAVVG</sequence>
<dbReference type="InterPro" id="IPR017853">
    <property type="entry name" value="GH"/>
</dbReference>
<feature type="chain" id="PRO_5045651937" evidence="1">
    <location>
        <begin position="28"/>
        <end position="275"/>
    </location>
</feature>
<evidence type="ECO:0000313" key="3">
    <source>
        <dbReference type="EMBL" id="MFC1404475.1"/>
    </source>
</evidence>
<dbReference type="Gene3D" id="3.20.20.80">
    <property type="entry name" value="Glycosidases"/>
    <property type="match status" value="1"/>
</dbReference>
<protein>
    <submittedName>
        <fullName evidence="3">DUF1906 domain-containing protein</fullName>
    </submittedName>
</protein>
<dbReference type="RefSeq" id="WP_030254105.1">
    <property type="nucleotide sequence ID" value="NZ_JBHEZZ010000015.1"/>
</dbReference>
<organism evidence="3 4">
    <name type="scientific">Streptacidiphilus cavernicola</name>
    <dbReference type="NCBI Taxonomy" id="3342716"/>
    <lineage>
        <taxon>Bacteria</taxon>
        <taxon>Bacillati</taxon>
        <taxon>Actinomycetota</taxon>
        <taxon>Actinomycetes</taxon>
        <taxon>Kitasatosporales</taxon>
        <taxon>Streptomycetaceae</taxon>
        <taxon>Streptacidiphilus</taxon>
    </lineage>
</organism>
<keyword evidence="4" id="KW-1185">Reference proteome</keyword>
<keyword evidence="1" id="KW-0732">Signal</keyword>
<proteinExistence type="predicted"/>
<dbReference type="EMBL" id="JBHEZZ010000015">
    <property type="protein sequence ID" value="MFC1404475.1"/>
    <property type="molecule type" value="Genomic_DNA"/>
</dbReference>
<comment type="caution">
    <text evidence="3">The sequence shown here is derived from an EMBL/GenBank/DDBJ whole genome shotgun (WGS) entry which is preliminary data.</text>
</comment>
<dbReference type="SUPFAM" id="SSF51445">
    <property type="entry name" value="(Trans)glycosidases"/>
    <property type="match status" value="1"/>
</dbReference>
<reference evidence="3 4" key="1">
    <citation type="submission" date="2024-09" db="EMBL/GenBank/DDBJ databases">
        <authorList>
            <person name="Lee S.D."/>
        </authorList>
    </citation>
    <scope>NUCLEOTIDE SEQUENCE [LARGE SCALE GENOMIC DNA]</scope>
    <source>
        <strain evidence="3 4">N1-5</strain>
    </source>
</reference>
<evidence type="ECO:0000313" key="4">
    <source>
        <dbReference type="Proteomes" id="UP001592528"/>
    </source>
</evidence>
<dbReference type="Pfam" id="PF08924">
    <property type="entry name" value="Rv2525c_GlyHyd-like"/>
    <property type="match status" value="1"/>
</dbReference>